<dbReference type="EMBL" id="JGYG01000002">
    <property type="protein sequence ID" value="KFI31221.1"/>
    <property type="molecule type" value="Genomic_DNA"/>
</dbReference>
<gene>
    <name evidence="1" type="ORF">CN97_09310</name>
</gene>
<dbReference type="Gene3D" id="3.40.50.1820">
    <property type="entry name" value="alpha/beta hydrolase"/>
    <property type="match status" value="1"/>
</dbReference>
<dbReference type="eggNOG" id="COG0627">
    <property type="taxonomic scope" value="Bacteria"/>
</dbReference>
<dbReference type="PANTHER" id="PTHR48098:SF1">
    <property type="entry name" value="DIACYLGLYCEROL ACYLTRANSFERASE_MYCOLYLTRANSFERASE AG85A"/>
    <property type="match status" value="1"/>
</dbReference>
<dbReference type="GO" id="GO:0016747">
    <property type="term" value="F:acyltransferase activity, transferring groups other than amino-acyl groups"/>
    <property type="evidence" value="ECO:0007669"/>
    <property type="project" value="TreeGrafter"/>
</dbReference>
<dbReference type="AlphaFoldDB" id="A0A086YAC1"/>
<dbReference type="STRING" id="195105.CN97_09310"/>
<dbReference type="SUPFAM" id="SSF53474">
    <property type="entry name" value="alpha/beta-Hydrolases"/>
    <property type="match status" value="1"/>
</dbReference>
<dbReference type="PANTHER" id="PTHR48098">
    <property type="entry name" value="ENTEROCHELIN ESTERASE-RELATED"/>
    <property type="match status" value="1"/>
</dbReference>
<evidence type="ECO:0000313" key="2">
    <source>
        <dbReference type="Proteomes" id="UP000028826"/>
    </source>
</evidence>
<keyword evidence="2" id="KW-1185">Reference proteome</keyword>
<organism evidence="1 2">
    <name type="scientific">Haematobacter massiliensis</name>
    <dbReference type="NCBI Taxonomy" id="195105"/>
    <lineage>
        <taxon>Bacteria</taxon>
        <taxon>Pseudomonadati</taxon>
        <taxon>Pseudomonadota</taxon>
        <taxon>Alphaproteobacteria</taxon>
        <taxon>Rhodobacterales</taxon>
        <taxon>Paracoccaceae</taxon>
        <taxon>Haematobacter</taxon>
    </lineage>
</organism>
<dbReference type="RefSeq" id="WP_051910939.1">
    <property type="nucleotide sequence ID" value="NZ_CAMIFG010000069.1"/>
</dbReference>
<dbReference type="InterPro" id="IPR029058">
    <property type="entry name" value="AB_hydrolase_fold"/>
</dbReference>
<name>A0A086YAC1_9RHOB</name>
<sequence length="322" mass="35252">MTLRLLAAALLLTLATPLRAELRPETFTSPALHRDISANVYVPSGDPPPNGWPVLYLLHGHGGNQNNWRDLGNIEPTLDRLIGEGRIDPLLVVMPDAGNSWYVDSMALGGPGDYETAITRDLRLAVEARYPVRKDREGRGIAGLSMGGFGALRLAYAHNDLYVVTASLSGAIWQNVTAPNLDDTPEELQVVQESAFLKNPTSALALPSVGDHFDGAFGRPFDAERFNRLNVFTLIEGAVAAEKPLPVTYITCGDDDGYRLWRGAVDLHETLQAAKRTSELRITDGAHTWALWQQTIVDALLFIDRQWLPTAYPEPAVSPPKP</sequence>
<dbReference type="InterPro" id="IPR050583">
    <property type="entry name" value="Mycobacterial_A85_antigen"/>
</dbReference>
<comment type="caution">
    <text evidence="1">The sequence shown here is derived from an EMBL/GenBank/DDBJ whole genome shotgun (WGS) entry which is preliminary data.</text>
</comment>
<protein>
    <submittedName>
        <fullName evidence="1">Esterase</fullName>
    </submittedName>
</protein>
<dbReference type="InterPro" id="IPR000801">
    <property type="entry name" value="Esterase-like"/>
</dbReference>
<accession>A0A086YAC1</accession>
<proteinExistence type="predicted"/>
<dbReference type="Pfam" id="PF00756">
    <property type="entry name" value="Esterase"/>
    <property type="match status" value="1"/>
</dbReference>
<dbReference type="Proteomes" id="UP000028826">
    <property type="component" value="Unassembled WGS sequence"/>
</dbReference>
<reference evidence="1 2" key="1">
    <citation type="submission" date="2014-03" db="EMBL/GenBank/DDBJ databases">
        <title>Genome of Haematobacter massiliensis CCUG 47968.</title>
        <authorList>
            <person name="Wang D."/>
            <person name="Wang G."/>
        </authorList>
    </citation>
    <scope>NUCLEOTIDE SEQUENCE [LARGE SCALE GENOMIC DNA]</scope>
    <source>
        <strain evidence="1 2">CCUG 47968</strain>
    </source>
</reference>
<dbReference type="OrthoDB" id="9803578at2"/>
<evidence type="ECO:0000313" key="1">
    <source>
        <dbReference type="EMBL" id="KFI31221.1"/>
    </source>
</evidence>